<dbReference type="GO" id="GO:0042956">
    <property type="term" value="P:maltodextrin transmembrane transport"/>
    <property type="evidence" value="ECO:0007669"/>
    <property type="project" value="TreeGrafter"/>
</dbReference>
<dbReference type="Pfam" id="PF13416">
    <property type="entry name" value="SBP_bac_8"/>
    <property type="match status" value="1"/>
</dbReference>
<dbReference type="RefSeq" id="WP_129783398.1">
    <property type="nucleotide sequence ID" value="NZ_RZHH01000002.1"/>
</dbReference>
<comment type="caution">
    <text evidence="6">The sequence shown here is derived from an EMBL/GenBank/DDBJ whole genome shotgun (WGS) entry which is preliminary data.</text>
</comment>
<name>A0A482TG83_9EURY</name>
<sequence length="428" mass="46207">MTMDRRSVLKHLGVVGVIGALAGCVGVQKQNEQSTQSDSGATEGGNSKATEMESSGPAGTAKAWYQLSDTEVPLREEALQTFNDQTKHTLDGSDISNLKKKTTSAIPAGQGPTTFEWAHDWGGDYYQRNFVVDKSDALSVSLDTFTDGATEAIQFDGATIGLPHSAETVALIYNTEMVDSAPETVSEMKSVMEEYHNPESGMYGLSCPFDGYFVSAWAQAFGGYYFDHEKETQLGINTDATVKGFQFALDNLVPYMPNDPTYGPQAAAFAEGNAPLAINGPWYLSTLNEKGIDYGVSKLPAPEGGKPTPYTGITMWYFSKAMEADNASTQAALDFIEWYTTNEDILLRNAKEQGAVPVLERIATSDELPDAVQGFSQAVQQGVPMPAHPKMNAVWTPVKDALTKAFNGDGDVATAMDEAAKTVRSNWE</sequence>
<dbReference type="GO" id="GO:0055052">
    <property type="term" value="C:ATP-binding cassette (ABC) transporter complex, substrate-binding subunit-containing"/>
    <property type="evidence" value="ECO:0007669"/>
    <property type="project" value="TreeGrafter"/>
</dbReference>
<reference evidence="6 7" key="1">
    <citation type="submission" date="2018-12" db="EMBL/GenBank/DDBJ databases">
        <title>Genome analysis provides insights into bioremediation potentialities of Halogeometricum borinquense strain N11.</title>
        <authorList>
            <person name="Najjari A."/>
            <person name="Youssef N."/>
            <person name="Fhoula I."/>
            <person name="Ben Dhia O."/>
            <person name="Mahjoubi M."/>
            <person name="Ouzari H.I."/>
            <person name="Cherif A."/>
        </authorList>
    </citation>
    <scope>NUCLEOTIDE SEQUENCE [LARGE SCALE GENOMIC DNA]</scope>
    <source>
        <strain evidence="6 7">N11</strain>
    </source>
</reference>
<dbReference type="GO" id="GO:1901982">
    <property type="term" value="F:maltose binding"/>
    <property type="evidence" value="ECO:0007669"/>
    <property type="project" value="TreeGrafter"/>
</dbReference>
<protein>
    <submittedName>
        <fullName evidence="6">Extracellular solute-binding protein</fullName>
    </submittedName>
</protein>
<evidence type="ECO:0000256" key="3">
    <source>
        <dbReference type="ARBA" id="ARBA00022597"/>
    </source>
</evidence>
<feature type="compositionally biased region" description="Polar residues" evidence="5">
    <location>
        <begin position="30"/>
        <end position="53"/>
    </location>
</feature>
<gene>
    <name evidence="6" type="ORF">ELS19_02250</name>
</gene>
<proteinExistence type="inferred from homology"/>
<dbReference type="PROSITE" id="PS51257">
    <property type="entry name" value="PROKAR_LIPOPROTEIN"/>
    <property type="match status" value="1"/>
</dbReference>
<dbReference type="InterPro" id="IPR006060">
    <property type="entry name" value="Maltose/Cyclodextrin-bd"/>
</dbReference>
<dbReference type="GO" id="GO:0015768">
    <property type="term" value="P:maltose transport"/>
    <property type="evidence" value="ECO:0007669"/>
    <property type="project" value="TreeGrafter"/>
</dbReference>
<feature type="region of interest" description="Disordered" evidence="5">
    <location>
        <begin position="30"/>
        <end position="60"/>
    </location>
</feature>
<dbReference type="PANTHER" id="PTHR30061">
    <property type="entry name" value="MALTOSE-BINDING PERIPLASMIC PROTEIN"/>
    <property type="match status" value="1"/>
</dbReference>
<dbReference type="AlphaFoldDB" id="A0A482TG83"/>
<organism evidence="6 7">
    <name type="scientific">Halogeometricum borinquense</name>
    <dbReference type="NCBI Taxonomy" id="60847"/>
    <lineage>
        <taxon>Archaea</taxon>
        <taxon>Methanobacteriati</taxon>
        <taxon>Methanobacteriota</taxon>
        <taxon>Stenosarchaea group</taxon>
        <taxon>Halobacteria</taxon>
        <taxon>Halobacteriales</taxon>
        <taxon>Haloferacaceae</taxon>
        <taxon>Halogeometricum</taxon>
    </lineage>
</organism>
<evidence type="ECO:0000256" key="2">
    <source>
        <dbReference type="ARBA" id="ARBA00022448"/>
    </source>
</evidence>
<evidence type="ECO:0000313" key="7">
    <source>
        <dbReference type="Proteomes" id="UP000294028"/>
    </source>
</evidence>
<dbReference type="PRINTS" id="PR00181">
    <property type="entry name" value="MALTOSEBP"/>
</dbReference>
<evidence type="ECO:0000256" key="1">
    <source>
        <dbReference type="ARBA" id="ARBA00008520"/>
    </source>
</evidence>
<accession>A0A482TG83</accession>
<evidence type="ECO:0000313" key="6">
    <source>
        <dbReference type="EMBL" id="RYJ12903.1"/>
    </source>
</evidence>
<dbReference type="Proteomes" id="UP000294028">
    <property type="component" value="Unassembled WGS sequence"/>
</dbReference>
<dbReference type="GO" id="GO:0015144">
    <property type="term" value="F:carbohydrate transmembrane transporter activity"/>
    <property type="evidence" value="ECO:0007669"/>
    <property type="project" value="InterPro"/>
</dbReference>
<keyword evidence="3" id="KW-0762">Sugar transport</keyword>
<dbReference type="Gene3D" id="3.40.190.10">
    <property type="entry name" value="Periplasmic binding protein-like II"/>
    <property type="match status" value="2"/>
</dbReference>
<keyword evidence="4" id="KW-0732">Signal</keyword>
<keyword evidence="2" id="KW-0813">Transport</keyword>
<evidence type="ECO:0000256" key="5">
    <source>
        <dbReference type="SAM" id="MobiDB-lite"/>
    </source>
</evidence>
<dbReference type="InterPro" id="IPR006059">
    <property type="entry name" value="SBP"/>
</dbReference>
<dbReference type="SUPFAM" id="SSF53850">
    <property type="entry name" value="Periplasmic binding protein-like II"/>
    <property type="match status" value="1"/>
</dbReference>
<dbReference type="EMBL" id="RZHH01000002">
    <property type="protein sequence ID" value="RYJ12903.1"/>
    <property type="molecule type" value="Genomic_DNA"/>
</dbReference>
<comment type="similarity">
    <text evidence="1">Belongs to the bacterial solute-binding protein 1 family.</text>
</comment>
<evidence type="ECO:0000256" key="4">
    <source>
        <dbReference type="ARBA" id="ARBA00022729"/>
    </source>
</evidence>
<dbReference type="PANTHER" id="PTHR30061:SF50">
    <property type="entry name" value="MALTOSE_MALTODEXTRIN-BINDING PERIPLASMIC PROTEIN"/>
    <property type="match status" value="1"/>
</dbReference>